<evidence type="ECO:0000313" key="11">
    <source>
        <dbReference type="EMBL" id="OGC15289.1"/>
    </source>
</evidence>
<dbReference type="Gene3D" id="3.40.50.300">
    <property type="entry name" value="P-loop containing nucleotide triphosphate hydrolases"/>
    <property type="match status" value="1"/>
</dbReference>
<name>A0A1F4S4G0_UNCSA</name>
<keyword evidence="9" id="KW-0460">Magnesium</keyword>
<dbReference type="GO" id="GO:0005737">
    <property type="term" value="C:cytoplasm"/>
    <property type="evidence" value="ECO:0007669"/>
    <property type="project" value="UniProtKB-SubCell"/>
</dbReference>
<comment type="subcellular location">
    <subcellularLocation>
        <location evidence="1">Cytoplasm</location>
    </subcellularLocation>
</comment>
<protein>
    <recommendedName>
        <fullName evidence="3">tRNA threonylcarbamoyladenosine biosynthesis protein TsaE</fullName>
    </recommendedName>
    <alternativeName>
        <fullName evidence="10">t(6)A37 threonylcarbamoyladenosine biosynthesis protein TsaE</fullName>
    </alternativeName>
</protein>
<keyword evidence="8" id="KW-0067">ATP-binding</keyword>
<evidence type="ECO:0000256" key="10">
    <source>
        <dbReference type="ARBA" id="ARBA00032441"/>
    </source>
</evidence>
<keyword evidence="7" id="KW-0547">Nucleotide-binding</keyword>
<proteinExistence type="inferred from homology"/>
<dbReference type="PANTHER" id="PTHR33540">
    <property type="entry name" value="TRNA THREONYLCARBAMOYLADENOSINE BIOSYNTHESIS PROTEIN TSAE"/>
    <property type="match status" value="1"/>
</dbReference>
<evidence type="ECO:0000256" key="6">
    <source>
        <dbReference type="ARBA" id="ARBA00022723"/>
    </source>
</evidence>
<accession>A0A1F4S4G0</accession>
<gene>
    <name evidence="11" type="ORF">A2290_03175</name>
</gene>
<reference evidence="11 12" key="1">
    <citation type="journal article" date="2016" name="Nat. Commun.">
        <title>Thousands of microbial genomes shed light on interconnected biogeochemical processes in an aquifer system.</title>
        <authorList>
            <person name="Anantharaman K."/>
            <person name="Brown C.T."/>
            <person name="Hug L.A."/>
            <person name="Sharon I."/>
            <person name="Castelle C.J."/>
            <person name="Probst A.J."/>
            <person name="Thomas B.C."/>
            <person name="Singh A."/>
            <person name="Wilkins M.J."/>
            <person name="Karaoz U."/>
            <person name="Brodie E.L."/>
            <person name="Williams K.H."/>
            <person name="Hubbard S.S."/>
            <person name="Banfield J.F."/>
        </authorList>
    </citation>
    <scope>NUCLEOTIDE SEQUENCE [LARGE SCALE GENOMIC DNA]</scope>
</reference>
<dbReference type="Proteomes" id="UP000177905">
    <property type="component" value="Unassembled WGS sequence"/>
</dbReference>
<dbReference type="SUPFAM" id="SSF52540">
    <property type="entry name" value="P-loop containing nucleoside triphosphate hydrolases"/>
    <property type="match status" value="1"/>
</dbReference>
<evidence type="ECO:0000256" key="3">
    <source>
        <dbReference type="ARBA" id="ARBA00019010"/>
    </source>
</evidence>
<evidence type="ECO:0000256" key="2">
    <source>
        <dbReference type="ARBA" id="ARBA00007599"/>
    </source>
</evidence>
<dbReference type="AlphaFoldDB" id="A0A1F4S4G0"/>
<keyword evidence="5" id="KW-0819">tRNA processing</keyword>
<evidence type="ECO:0000256" key="7">
    <source>
        <dbReference type="ARBA" id="ARBA00022741"/>
    </source>
</evidence>
<sequence length="134" mass="14975">MKYITNSPKETVKLGIKIGKQLKPNDIIALEGDLGSGKTTLSQGIALGTGLKDYISSPTFTIINEYENKIPLYHIDLYRLDAGTDIKDLGIEEYFHKDGICLIEWAEKLGDLLPENAKIIRLEIKDADKRVITI</sequence>
<evidence type="ECO:0000313" key="12">
    <source>
        <dbReference type="Proteomes" id="UP000177905"/>
    </source>
</evidence>
<dbReference type="NCBIfam" id="TIGR00150">
    <property type="entry name" value="T6A_YjeE"/>
    <property type="match status" value="1"/>
</dbReference>
<dbReference type="GO" id="GO:0046872">
    <property type="term" value="F:metal ion binding"/>
    <property type="evidence" value="ECO:0007669"/>
    <property type="project" value="UniProtKB-KW"/>
</dbReference>
<evidence type="ECO:0000256" key="4">
    <source>
        <dbReference type="ARBA" id="ARBA00022490"/>
    </source>
</evidence>
<keyword evidence="6" id="KW-0479">Metal-binding</keyword>
<keyword evidence="4" id="KW-0963">Cytoplasm</keyword>
<keyword evidence="11" id="KW-0808">Transferase</keyword>
<evidence type="ECO:0000256" key="5">
    <source>
        <dbReference type="ARBA" id="ARBA00022694"/>
    </source>
</evidence>
<dbReference type="PANTHER" id="PTHR33540:SF2">
    <property type="entry name" value="TRNA THREONYLCARBAMOYLADENOSINE BIOSYNTHESIS PROTEIN TSAE"/>
    <property type="match status" value="1"/>
</dbReference>
<dbReference type="Pfam" id="PF02367">
    <property type="entry name" value="TsaE"/>
    <property type="match status" value="1"/>
</dbReference>
<organism evidence="11 12">
    <name type="scientific">candidate division WOR-1 bacterium RIFOXYB2_FULL_36_35</name>
    <dbReference type="NCBI Taxonomy" id="1802578"/>
    <lineage>
        <taxon>Bacteria</taxon>
        <taxon>Bacillati</taxon>
        <taxon>Saganbacteria</taxon>
    </lineage>
</organism>
<comment type="similarity">
    <text evidence="2">Belongs to the TsaE family.</text>
</comment>
<dbReference type="InterPro" id="IPR027417">
    <property type="entry name" value="P-loop_NTPase"/>
</dbReference>
<dbReference type="GO" id="GO:0016740">
    <property type="term" value="F:transferase activity"/>
    <property type="evidence" value="ECO:0007669"/>
    <property type="project" value="UniProtKB-KW"/>
</dbReference>
<evidence type="ECO:0000256" key="9">
    <source>
        <dbReference type="ARBA" id="ARBA00022842"/>
    </source>
</evidence>
<dbReference type="EMBL" id="MEUA01000023">
    <property type="protein sequence ID" value="OGC15289.1"/>
    <property type="molecule type" value="Genomic_DNA"/>
</dbReference>
<evidence type="ECO:0000256" key="8">
    <source>
        <dbReference type="ARBA" id="ARBA00022840"/>
    </source>
</evidence>
<dbReference type="GO" id="GO:0002949">
    <property type="term" value="P:tRNA threonylcarbamoyladenosine modification"/>
    <property type="evidence" value="ECO:0007669"/>
    <property type="project" value="InterPro"/>
</dbReference>
<dbReference type="InterPro" id="IPR003442">
    <property type="entry name" value="T6A_TsaE"/>
</dbReference>
<dbReference type="GO" id="GO:0005524">
    <property type="term" value="F:ATP binding"/>
    <property type="evidence" value="ECO:0007669"/>
    <property type="project" value="UniProtKB-KW"/>
</dbReference>
<comment type="caution">
    <text evidence="11">The sequence shown here is derived from an EMBL/GenBank/DDBJ whole genome shotgun (WGS) entry which is preliminary data.</text>
</comment>
<evidence type="ECO:0000256" key="1">
    <source>
        <dbReference type="ARBA" id="ARBA00004496"/>
    </source>
</evidence>